<sequence>MSLQTTRREVLKAATVAAITLAVPISAQKAERRRWAMYIDVSKCYGCYACMVACAAENNVPVGVFRTWIERHVTKGGTVIFVPKQCNHCENAPCVKPCPTGATYKRVEDGLVLVNDELCIGCGACIQACPYGARFFNPVKGVVDKCTFCEHRIYQGKLPACVETCPTGARVFGDLNDPESPVSKIIKANPTQRLKIHTGAEPMIFYKDLPSEANL</sequence>
<keyword evidence="2" id="KW-0479">Metal-binding</keyword>
<dbReference type="GO" id="GO:0016491">
    <property type="term" value="F:oxidoreductase activity"/>
    <property type="evidence" value="ECO:0007669"/>
    <property type="project" value="UniProtKB-ARBA"/>
</dbReference>
<feature type="domain" description="4Fe-4S ferredoxin-type" evidence="5">
    <location>
        <begin position="35"/>
        <end position="65"/>
    </location>
</feature>
<evidence type="ECO:0000259" key="5">
    <source>
        <dbReference type="PROSITE" id="PS51379"/>
    </source>
</evidence>
<keyword evidence="4" id="KW-0411">Iron-sulfur</keyword>
<keyword evidence="1" id="KW-0004">4Fe-4S</keyword>
<feature type="domain" description="4Fe-4S ferredoxin-type" evidence="5">
    <location>
        <begin position="77"/>
        <end position="109"/>
    </location>
</feature>
<comment type="caution">
    <text evidence="6">The sequence shown here is derived from an EMBL/GenBank/DDBJ whole genome shotgun (WGS) entry which is preliminary data.</text>
</comment>
<dbReference type="CDD" id="cd10551">
    <property type="entry name" value="PsrB"/>
    <property type="match status" value="1"/>
</dbReference>
<dbReference type="InterPro" id="IPR006311">
    <property type="entry name" value="TAT_signal"/>
</dbReference>
<keyword evidence="7" id="KW-1185">Reference proteome</keyword>
<dbReference type="PROSITE" id="PS51318">
    <property type="entry name" value="TAT"/>
    <property type="match status" value="1"/>
</dbReference>
<evidence type="ECO:0000256" key="3">
    <source>
        <dbReference type="ARBA" id="ARBA00023004"/>
    </source>
</evidence>
<name>A0A7L4P8Q1_9CREN</name>
<evidence type="ECO:0000313" key="6">
    <source>
        <dbReference type="EMBL" id="NYR15043.1"/>
    </source>
</evidence>
<dbReference type="Gene3D" id="3.30.70.20">
    <property type="match status" value="2"/>
</dbReference>
<organism evidence="6 7">
    <name type="scientific">Pyrobaculum arsenaticum</name>
    <dbReference type="NCBI Taxonomy" id="121277"/>
    <lineage>
        <taxon>Archaea</taxon>
        <taxon>Thermoproteota</taxon>
        <taxon>Thermoprotei</taxon>
        <taxon>Thermoproteales</taxon>
        <taxon>Thermoproteaceae</taxon>
        <taxon>Pyrobaculum</taxon>
    </lineage>
</organism>
<evidence type="ECO:0000256" key="2">
    <source>
        <dbReference type="ARBA" id="ARBA00022723"/>
    </source>
</evidence>
<dbReference type="RefSeq" id="WP_179790374.1">
    <property type="nucleotide sequence ID" value="NZ_JAAVJF010000001.1"/>
</dbReference>
<accession>A0A7L4P8Q1</accession>
<gene>
    <name evidence="6" type="ORF">HC235_03540</name>
</gene>
<dbReference type="InterPro" id="IPR017900">
    <property type="entry name" value="4Fe4S_Fe_S_CS"/>
</dbReference>
<evidence type="ECO:0000256" key="4">
    <source>
        <dbReference type="ARBA" id="ARBA00023014"/>
    </source>
</evidence>
<feature type="domain" description="4Fe-4S ferredoxin-type" evidence="5">
    <location>
        <begin position="110"/>
        <end position="139"/>
    </location>
</feature>
<dbReference type="AlphaFoldDB" id="A0A7L4P8Q1"/>
<proteinExistence type="predicted"/>
<protein>
    <submittedName>
        <fullName evidence="6">4Fe-4S dicluster domain-containing protein</fullName>
    </submittedName>
</protein>
<reference evidence="6 7" key="1">
    <citation type="journal article" date="2020" name="Nat. Commun.">
        <title>The structures of two archaeal type IV pili illuminate evolutionary relationships.</title>
        <authorList>
            <person name="Wang F."/>
            <person name="Baquero D.P."/>
            <person name="Su Z."/>
            <person name="Beltran L.C."/>
            <person name="Prangishvili D."/>
            <person name="Krupovic M."/>
            <person name="Egelman E.H."/>
        </authorList>
    </citation>
    <scope>NUCLEOTIDE SEQUENCE [LARGE SCALE GENOMIC DNA]</scope>
    <source>
        <strain evidence="6 7">2GA</strain>
    </source>
</reference>
<dbReference type="PROSITE" id="PS51379">
    <property type="entry name" value="4FE4S_FER_2"/>
    <property type="match status" value="3"/>
</dbReference>
<evidence type="ECO:0000313" key="7">
    <source>
        <dbReference type="Proteomes" id="UP000554766"/>
    </source>
</evidence>
<evidence type="ECO:0000256" key="1">
    <source>
        <dbReference type="ARBA" id="ARBA00022485"/>
    </source>
</evidence>
<dbReference type="GO" id="GO:0046872">
    <property type="term" value="F:metal ion binding"/>
    <property type="evidence" value="ECO:0007669"/>
    <property type="project" value="UniProtKB-KW"/>
</dbReference>
<dbReference type="InterPro" id="IPR050954">
    <property type="entry name" value="ET_IronSulfur_Cluster-Binding"/>
</dbReference>
<dbReference type="InterPro" id="IPR017896">
    <property type="entry name" value="4Fe4S_Fe-S-bd"/>
</dbReference>
<dbReference type="GO" id="GO:0051539">
    <property type="term" value="F:4 iron, 4 sulfur cluster binding"/>
    <property type="evidence" value="ECO:0007669"/>
    <property type="project" value="UniProtKB-KW"/>
</dbReference>
<dbReference type="EMBL" id="JAAVJF010000001">
    <property type="protein sequence ID" value="NYR15043.1"/>
    <property type="molecule type" value="Genomic_DNA"/>
</dbReference>
<keyword evidence="3" id="KW-0408">Iron</keyword>
<dbReference type="SUPFAM" id="SSF54862">
    <property type="entry name" value="4Fe-4S ferredoxins"/>
    <property type="match status" value="1"/>
</dbReference>
<dbReference type="PROSITE" id="PS00198">
    <property type="entry name" value="4FE4S_FER_1"/>
    <property type="match status" value="1"/>
</dbReference>
<dbReference type="PANTHER" id="PTHR43177:SF3">
    <property type="entry name" value="PROTEIN NRFC HOMOLOG"/>
    <property type="match status" value="1"/>
</dbReference>
<dbReference type="Pfam" id="PF13247">
    <property type="entry name" value="Fer4_11"/>
    <property type="match status" value="1"/>
</dbReference>
<dbReference type="PANTHER" id="PTHR43177">
    <property type="entry name" value="PROTEIN NRFC"/>
    <property type="match status" value="1"/>
</dbReference>
<dbReference type="Proteomes" id="UP000554766">
    <property type="component" value="Unassembled WGS sequence"/>
</dbReference>